<gene>
    <name evidence="2" type="ORF">SISSUDRAFT_430112</name>
</gene>
<dbReference type="EMBL" id="KV428028">
    <property type="protein sequence ID" value="KZT40816.1"/>
    <property type="molecule type" value="Genomic_DNA"/>
</dbReference>
<feature type="region of interest" description="Disordered" evidence="1">
    <location>
        <begin position="1"/>
        <end position="126"/>
    </location>
</feature>
<feature type="compositionally biased region" description="Polar residues" evidence="1">
    <location>
        <begin position="73"/>
        <end position="84"/>
    </location>
</feature>
<proteinExistence type="predicted"/>
<evidence type="ECO:0000313" key="2">
    <source>
        <dbReference type="EMBL" id="KZT40816.1"/>
    </source>
</evidence>
<dbReference type="AlphaFoldDB" id="A0A166FMM5"/>
<keyword evidence="3" id="KW-1185">Reference proteome</keyword>
<dbReference type="Proteomes" id="UP000076798">
    <property type="component" value="Unassembled WGS sequence"/>
</dbReference>
<reference evidence="2 3" key="1">
    <citation type="journal article" date="2016" name="Mol. Biol. Evol.">
        <title>Comparative Genomics of Early-Diverging Mushroom-Forming Fungi Provides Insights into the Origins of Lignocellulose Decay Capabilities.</title>
        <authorList>
            <person name="Nagy L.G."/>
            <person name="Riley R."/>
            <person name="Tritt A."/>
            <person name="Adam C."/>
            <person name="Daum C."/>
            <person name="Floudas D."/>
            <person name="Sun H."/>
            <person name="Yadav J.S."/>
            <person name="Pangilinan J."/>
            <person name="Larsson K.H."/>
            <person name="Matsuura K."/>
            <person name="Barry K."/>
            <person name="Labutti K."/>
            <person name="Kuo R."/>
            <person name="Ohm R.A."/>
            <person name="Bhattacharya S.S."/>
            <person name="Shirouzu T."/>
            <person name="Yoshinaga Y."/>
            <person name="Martin F.M."/>
            <person name="Grigoriev I.V."/>
            <person name="Hibbett D.S."/>
        </authorList>
    </citation>
    <scope>NUCLEOTIDE SEQUENCE [LARGE SCALE GENOMIC DNA]</scope>
    <source>
        <strain evidence="2 3">HHB10207 ss-3</strain>
    </source>
</reference>
<evidence type="ECO:0000256" key="1">
    <source>
        <dbReference type="SAM" id="MobiDB-lite"/>
    </source>
</evidence>
<accession>A0A166FMM5</accession>
<sequence>MPQTSMRFVEASSPIQESVTQESTPSPTKSVKQTEFALAPSDEEIQESITQESTPPRAPSDAAERVFGFFPNSDFQNSVTQESTPPRAPSDAAERVFGSLPNSDVEGSVTQESTPPRVPTDAAERVSCSLPNSDFEGSVFEPSTPAHRGSTIDNPIVLGSSDGHDEASVVSRTPSRCPTDPDHPGWARIFAHENQAGLHPRVLAKMCNLPYVSPPTNPEPLGFFDDPILEQPYFEEDYGTAIEETSLGLPVDDIALPQAPGPDPYPAESDPVGHEPKYVKLKNKLKYHGFGRVRSRAAPRLLFPLVVRDIFCDAV</sequence>
<protein>
    <submittedName>
        <fullName evidence="2">Uncharacterized protein</fullName>
    </submittedName>
</protein>
<evidence type="ECO:0000313" key="3">
    <source>
        <dbReference type="Proteomes" id="UP000076798"/>
    </source>
</evidence>
<organism evidence="2 3">
    <name type="scientific">Sistotremastrum suecicum HHB10207 ss-3</name>
    <dbReference type="NCBI Taxonomy" id="1314776"/>
    <lineage>
        <taxon>Eukaryota</taxon>
        <taxon>Fungi</taxon>
        <taxon>Dikarya</taxon>
        <taxon>Basidiomycota</taxon>
        <taxon>Agaricomycotina</taxon>
        <taxon>Agaricomycetes</taxon>
        <taxon>Sistotremastrales</taxon>
        <taxon>Sistotremastraceae</taxon>
        <taxon>Sistotremastrum</taxon>
    </lineage>
</organism>
<name>A0A166FMM5_9AGAM</name>
<feature type="compositionally biased region" description="Polar residues" evidence="1">
    <location>
        <begin position="13"/>
        <end position="33"/>
    </location>
</feature>